<dbReference type="Gene3D" id="1.10.10.10">
    <property type="entry name" value="Winged helix-like DNA-binding domain superfamily/Winged helix DNA-binding domain"/>
    <property type="match status" value="1"/>
</dbReference>
<dbReference type="InterPro" id="IPR036388">
    <property type="entry name" value="WH-like_DNA-bd_sf"/>
</dbReference>
<organism evidence="6 7">
    <name type="scientific">Filimonas lacunae</name>
    <dbReference type="NCBI Taxonomy" id="477680"/>
    <lineage>
        <taxon>Bacteria</taxon>
        <taxon>Pseudomonadati</taxon>
        <taxon>Bacteroidota</taxon>
        <taxon>Chitinophagia</taxon>
        <taxon>Chitinophagales</taxon>
        <taxon>Chitinophagaceae</taxon>
        <taxon>Filimonas</taxon>
    </lineage>
</organism>
<evidence type="ECO:0000256" key="4">
    <source>
        <dbReference type="ARBA" id="ARBA00023163"/>
    </source>
</evidence>
<dbReference type="InterPro" id="IPR036390">
    <property type="entry name" value="WH_DNA-bd_sf"/>
</dbReference>
<proteinExistence type="inferred from homology"/>
<dbReference type="PANTHER" id="PTHR30419:SF8">
    <property type="entry name" value="NITROGEN ASSIMILATION TRANSCRIPTIONAL ACTIVATOR-RELATED"/>
    <property type="match status" value="1"/>
</dbReference>
<keyword evidence="3" id="KW-0238">DNA-binding</keyword>
<dbReference type="PRINTS" id="PR00039">
    <property type="entry name" value="HTHLYSR"/>
</dbReference>
<evidence type="ECO:0000313" key="6">
    <source>
        <dbReference type="EMBL" id="SIT30450.1"/>
    </source>
</evidence>
<keyword evidence="2" id="KW-0805">Transcription regulation</keyword>
<evidence type="ECO:0000256" key="1">
    <source>
        <dbReference type="ARBA" id="ARBA00009437"/>
    </source>
</evidence>
<accession>A0A173MII9</accession>
<dbReference type="InterPro" id="IPR050950">
    <property type="entry name" value="HTH-type_LysR_regulators"/>
</dbReference>
<evidence type="ECO:0000256" key="2">
    <source>
        <dbReference type="ARBA" id="ARBA00023015"/>
    </source>
</evidence>
<dbReference type="PANTHER" id="PTHR30419">
    <property type="entry name" value="HTH-TYPE TRANSCRIPTIONAL REGULATOR YBHD"/>
    <property type="match status" value="1"/>
</dbReference>
<evidence type="ECO:0000313" key="7">
    <source>
        <dbReference type="Proteomes" id="UP000186917"/>
    </source>
</evidence>
<reference evidence="7" key="1">
    <citation type="submission" date="2017-01" db="EMBL/GenBank/DDBJ databases">
        <authorList>
            <person name="Varghese N."/>
            <person name="Submissions S."/>
        </authorList>
    </citation>
    <scope>NUCLEOTIDE SEQUENCE [LARGE SCALE GENOMIC DNA]</scope>
    <source>
        <strain evidence="7">DSM 21054</strain>
    </source>
</reference>
<protein>
    <submittedName>
        <fullName evidence="6">Transcriptional regulator, LysR family</fullName>
    </submittedName>
</protein>
<dbReference type="AlphaFoldDB" id="A0A173MII9"/>
<dbReference type="GO" id="GO:0003677">
    <property type="term" value="F:DNA binding"/>
    <property type="evidence" value="ECO:0007669"/>
    <property type="project" value="UniProtKB-KW"/>
</dbReference>
<dbReference type="Gene3D" id="3.40.190.290">
    <property type="match status" value="1"/>
</dbReference>
<gene>
    <name evidence="6" type="ORF">SAMN05421788_109227</name>
</gene>
<keyword evidence="7" id="KW-1185">Reference proteome</keyword>
<dbReference type="OrthoDB" id="9803735at2"/>
<sequence length="294" mass="32766">MELRQLNYFTKAAELLNFTEAAQALYISQSTLSQQIKQLEDELGIPLFNRIGKRIHLTEAGRLFLPYANQTLQDALSGREMLNDLMNLQTGSIAIGATYGLTQLLVKALQAFTTQYPHVQVHIQYGTTDALLEQLSASKLDMVLSFASSSPLESIAFETLFTSSLSLVVPTNHALARNKSITLKEAVTIPLILPVRSYSIRRFMDESFEKGKLQPDIRMDCNDVHTILEMIKGGNIGTILMKVSTHGYHTLKAIPLEGKNMQRKATIAWPADAYRKKSIEILAGLLKKNAEDIL</sequence>
<dbReference type="PROSITE" id="PS50931">
    <property type="entry name" value="HTH_LYSR"/>
    <property type="match status" value="1"/>
</dbReference>
<dbReference type="KEGG" id="fln:FLA_3440"/>
<dbReference type="Proteomes" id="UP000186917">
    <property type="component" value="Unassembled WGS sequence"/>
</dbReference>
<dbReference type="RefSeq" id="WP_076381538.1">
    <property type="nucleotide sequence ID" value="NZ_AP017422.1"/>
</dbReference>
<dbReference type="SUPFAM" id="SSF46785">
    <property type="entry name" value="Winged helix' DNA-binding domain"/>
    <property type="match status" value="1"/>
</dbReference>
<dbReference type="Pfam" id="PF00126">
    <property type="entry name" value="HTH_1"/>
    <property type="match status" value="1"/>
</dbReference>
<name>A0A173MII9_9BACT</name>
<dbReference type="SUPFAM" id="SSF53850">
    <property type="entry name" value="Periplasmic binding protein-like II"/>
    <property type="match status" value="1"/>
</dbReference>
<keyword evidence="4" id="KW-0804">Transcription</keyword>
<evidence type="ECO:0000256" key="3">
    <source>
        <dbReference type="ARBA" id="ARBA00023125"/>
    </source>
</evidence>
<dbReference type="CDD" id="cd05466">
    <property type="entry name" value="PBP2_LTTR_substrate"/>
    <property type="match status" value="1"/>
</dbReference>
<feature type="domain" description="HTH lysR-type" evidence="5">
    <location>
        <begin position="1"/>
        <end position="58"/>
    </location>
</feature>
<dbReference type="GO" id="GO:0005829">
    <property type="term" value="C:cytosol"/>
    <property type="evidence" value="ECO:0007669"/>
    <property type="project" value="TreeGrafter"/>
</dbReference>
<dbReference type="InterPro" id="IPR005119">
    <property type="entry name" value="LysR_subst-bd"/>
</dbReference>
<dbReference type="Pfam" id="PF03466">
    <property type="entry name" value="LysR_substrate"/>
    <property type="match status" value="1"/>
</dbReference>
<dbReference type="GO" id="GO:0003700">
    <property type="term" value="F:DNA-binding transcription factor activity"/>
    <property type="evidence" value="ECO:0007669"/>
    <property type="project" value="InterPro"/>
</dbReference>
<dbReference type="FunFam" id="1.10.10.10:FF:000001">
    <property type="entry name" value="LysR family transcriptional regulator"/>
    <property type="match status" value="1"/>
</dbReference>
<dbReference type="STRING" id="477680.SAMN05421788_109227"/>
<evidence type="ECO:0000259" key="5">
    <source>
        <dbReference type="PROSITE" id="PS50931"/>
    </source>
</evidence>
<comment type="similarity">
    <text evidence="1">Belongs to the LysR transcriptional regulatory family.</text>
</comment>
<dbReference type="InterPro" id="IPR000847">
    <property type="entry name" value="LysR_HTH_N"/>
</dbReference>
<dbReference type="EMBL" id="FTOR01000009">
    <property type="protein sequence ID" value="SIT30450.1"/>
    <property type="molecule type" value="Genomic_DNA"/>
</dbReference>